<dbReference type="AlphaFoldDB" id="A0A269ZDH1"/>
<dbReference type="RefSeq" id="WP_095375946.1">
    <property type="nucleotide sequence ID" value="NZ_NCWY01000006.1"/>
</dbReference>
<sequence length="308" mass="33438">MTDLIDLAYGTSTAVVSPVGASLRDYTVAGRPVVVETGTSDGAVLAPWPNRIADGRYEFDGTVHQLPITEPARNTALHGLVIDVEWDVVEATETSVTLTTQLSPSPGYPFRFLLTVRYDLGEEGLRVHARAENIGTEAAPFGFGFHPWFHPGAEYVDAAQLVIPAGTWLVPDERLIPVESRPFDDGSEVPLDHDAEMSDCLTCKDFRALRSVDGTQLDDAFGQPRSDEDGRSRARLRGADGRETVIDVDSGFRNWQVYTGDELDGGIARRALAIEPMTCPPNAFATGEDVDVVEPGGTLAIEWGIRLI</sequence>
<dbReference type="GO" id="GO:0016853">
    <property type="term" value="F:isomerase activity"/>
    <property type="evidence" value="ECO:0007669"/>
    <property type="project" value="InterPro"/>
</dbReference>
<protein>
    <submittedName>
        <fullName evidence="1">Aldose epimerase</fullName>
    </submittedName>
</protein>
<organism evidence="1 2">
    <name type="scientific">Brevibacterium casei</name>
    <dbReference type="NCBI Taxonomy" id="33889"/>
    <lineage>
        <taxon>Bacteria</taxon>
        <taxon>Bacillati</taxon>
        <taxon>Actinomycetota</taxon>
        <taxon>Actinomycetes</taxon>
        <taxon>Micrococcales</taxon>
        <taxon>Brevibacteriaceae</taxon>
        <taxon>Brevibacterium</taxon>
    </lineage>
</organism>
<dbReference type="InterPro" id="IPR011013">
    <property type="entry name" value="Gal_mutarotase_sf_dom"/>
</dbReference>
<dbReference type="CDD" id="cd09022">
    <property type="entry name" value="Aldose_epim_Ec_YihR"/>
    <property type="match status" value="1"/>
</dbReference>
<dbReference type="Pfam" id="PF01263">
    <property type="entry name" value="Aldose_epim"/>
    <property type="match status" value="1"/>
</dbReference>
<proteinExistence type="predicted"/>
<dbReference type="Gene3D" id="2.70.98.10">
    <property type="match status" value="1"/>
</dbReference>
<evidence type="ECO:0000313" key="2">
    <source>
        <dbReference type="Proteomes" id="UP000216867"/>
    </source>
</evidence>
<evidence type="ECO:0000313" key="1">
    <source>
        <dbReference type="EMBL" id="PAK95699.1"/>
    </source>
</evidence>
<dbReference type="GO" id="GO:0005975">
    <property type="term" value="P:carbohydrate metabolic process"/>
    <property type="evidence" value="ECO:0007669"/>
    <property type="project" value="InterPro"/>
</dbReference>
<dbReference type="Proteomes" id="UP000216867">
    <property type="component" value="Unassembled WGS sequence"/>
</dbReference>
<dbReference type="SUPFAM" id="SSF74650">
    <property type="entry name" value="Galactose mutarotase-like"/>
    <property type="match status" value="1"/>
</dbReference>
<reference evidence="1 2" key="1">
    <citation type="submission" date="2017-04" db="EMBL/GenBank/DDBJ databases">
        <title>Kefir bacterial isolates.</title>
        <authorList>
            <person name="Kim Y."/>
            <person name="Blasche S."/>
            <person name="Patil K.R."/>
        </authorList>
    </citation>
    <scope>NUCLEOTIDE SEQUENCE [LARGE SCALE GENOMIC DNA]</scope>
    <source>
        <strain evidence="1 2">OG2</strain>
    </source>
</reference>
<accession>A0A269ZDH1</accession>
<name>A0A269ZDH1_9MICO</name>
<dbReference type="InterPro" id="IPR014718">
    <property type="entry name" value="GH-type_carb-bd"/>
</dbReference>
<dbReference type="EMBL" id="NCWY01000006">
    <property type="protein sequence ID" value="PAK95699.1"/>
    <property type="molecule type" value="Genomic_DNA"/>
</dbReference>
<dbReference type="InterPro" id="IPR037480">
    <property type="entry name" value="YihR-like"/>
</dbReference>
<dbReference type="GO" id="GO:0030246">
    <property type="term" value="F:carbohydrate binding"/>
    <property type="evidence" value="ECO:0007669"/>
    <property type="project" value="InterPro"/>
</dbReference>
<gene>
    <name evidence="1" type="ORF">B8X04_08070</name>
</gene>
<comment type="caution">
    <text evidence="1">The sequence shown here is derived from an EMBL/GenBank/DDBJ whole genome shotgun (WGS) entry which is preliminary data.</text>
</comment>
<dbReference type="InterPro" id="IPR008183">
    <property type="entry name" value="Aldose_1/G6P_1-epimerase"/>
</dbReference>